<evidence type="ECO:0000313" key="2">
    <source>
        <dbReference type="EMBL" id="OAG28559.1"/>
    </source>
</evidence>
<dbReference type="CDD" id="cd01741">
    <property type="entry name" value="GATase1_1"/>
    <property type="match status" value="1"/>
</dbReference>
<dbReference type="Proteomes" id="UP000076964">
    <property type="component" value="Unassembled WGS sequence"/>
</dbReference>
<keyword evidence="2" id="KW-0808">Transferase</keyword>
<evidence type="ECO:0000313" key="3">
    <source>
        <dbReference type="Proteomes" id="UP000076964"/>
    </source>
</evidence>
<dbReference type="AlphaFoldDB" id="A0A177EC31"/>
<dbReference type="Pfam" id="PF00117">
    <property type="entry name" value="GATase"/>
    <property type="match status" value="1"/>
</dbReference>
<dbReference type="SUPFAM" id="SSF52317">
    <property type="entry name" value="Class I glutamine amidotransferase-like"/>
    <property type="match status" value="1"/>
</dbReference>
<sequence>MKKRLHYIQHVPFETPGVILDWARSRSYEVTHTKVFLDEPFPSALDFDFLVLMGGPMSVHDEDQFQWLSEEKAFLRNIIGEDEERIKILGICLGAQLLAEALGAEVYPNRYKEIGWFPVELTPAARGLRLFRDWPHSLEVFHWHGETFSLPPEAIHLARSEACENQAFLHEDRILALQFHLEVTPDLVAGLLENSAEDLEPGGPYVQDPEAIKGQPELYEFCHEMLFKLLDRFTRL</sequence>
<keyword evidence="3" id="KW-1185">Reference proteome</keyword>
<name>A0A177EC31_9BACT</name>
<comment type="caution">
    <text evidence="2">The sequence shown here is derived from an EMBL/GenBank/DDBJ whole genome shotgun (WGS) entry which is preliminary data.</text>
</comment>
<dbReference type="STRING" id="1795632.TH606_00970"/>
<reference evidence="2 3" key="1">
    <citation type="submission" date="2016-02" db="EMBL/GenBank/DDBJ databases">
        <title>Draft genome sequence of Thermodesulfatator sp. S606.</title>
        <authorList>
            <person name="Lai Q."/>
            <person name="Cao J."/>
            <person name="Dupont S."/>
            <person name="Shao Z."/>
            <person name="Jebbar M."/>
            <person name="Alain K."/>
        </authorList>
    </citation>
    <scope>NUCLEOTIDE SEQUENCE [LARGE SCALE GENOMIC DNA]</scope>
    <source>
        <strain evidence="2 3">S606</strain>
    </source>
</reference>
<dbReference type="InterPro" id="IPR044992">
    <property type="entry name" value="ChyE-like"/>
</dbReference>
<dbReference type="GO" id="GO:0016740">
    <property type="term" value="F:transferase activity"/>
    <property type="evidence" value="ECO:0007669"/>
    <property type="project" value="UniProtKB-KW"/>
</dbReference>
<organism evidence="2 3">
    <name type="scientific">Thermodesulfatator autotrophicus</name>
    <dbReference type="NCBI Taxonomy" id="1795632"/>
    <lineage>
        <taxon>Bacteria</taxon>
        <taxon>Pseudomonadati</taxon>
        <taxon>Thermodesulfobacteriota</taxon>
        <taxon>Thermodesulfobacteria</taxon>
        <taxon>Thermodesulfobacteriales</taxon>
        <taxon>Thermodesulfatatoraceae</taxon>
        <taxon>Thermodesulfatator</taxon>
    </lineage>
</organism>
<protein>
    <submittedName>
        <fullName evidence="2">Amidotransferase</fullName>
    </submittedName>
</protein>
<dbReference type="EMBL" id="LSFI01000003">
    <property type="protein sequence ID" value="OAG28559.1"/>
    <property type="molecule type" value="Genomic_DNA"/>
</dbReference>
<dbReference type="FunFam" id="3.40.50.880:FF:000033">
    <property type="entry name" value="Glutamine amidotransferase class-I"/>
    <property type="match status" value="1"/>
</dbReference>
<evidence type="ECO:0000259" key="1">
    <source>
        <dbReference type="Pfam" id="PF00117"/>
    </source>
</evidence>
<dbReference type="PROSITE" id="PS51273">
    <property type="entry name" value="GATASE_TYPE_1"/>
    <property type="match status" value="1"/>
</dbReference>
<dbReference type="GO" id="GO:0005829">
    <property type="term" value="C:cytosol"/>
    <property type="evidence" value="ECO:0007669"/>
    <property type="project" value="TreeGrafter"/>
</dbReference>
<proteinExistence type="predicted"/>
<dbReference type="InterPro" id="IPR017926">
    <property type="entry name" value="GATASE"/>
</dbReference>
<accession>A0A177EC31</accession>
<dbReference type="PANTHER" id="PTHR42695">
    <property type="entry name" value="GLUTAMINE AMIDOTRANSFERASE YLR126C-RELATED"/>
    <property type="match status" value="1"/>
</dbReference>
<dbReference type="Gene3D" id="3.40.50.880">
    <property type="match status" value="1"/>
</dbReference>
<dbReference type="InterPro" id="IPR029062">
    <property type="entry name" value="Class_I_gatase-like"/>
</dbReference>
<dbReference type="OrthoDB" id="9813383at2"/>
<dbReference type="RefSeq" id="WP_068540681.1">
    <property type="nucleotide sequence ID" value="NZ_LSFI01000003.1"/>
</dbReference>
<dbReference type="PANTHER" id="PTHR42695:SF5">
    <property type="entry name" value="GLUTAMINE AMIDOTRANSFERASE YLR126C-RELATED"/>
    <property type="match status" value="1"/>
</dbReference>
<gene>
    <name evidence="2" type="ORF">TH606_00970</name>
</gene>
<feature type="domain" description="Glutamine amidotransferase" evidence="1">
    <location>
        <begin position="33"/>
        <end position="186"/>
    </location>
</feature>